<dbReference type="InterPro" id="IPR001461">
    <property type="entry name" value="Aspartic_peptidase_A1"/>
</dbReference>
<comment type="caution">
    <text evidence="3">The sequence shown here is derived from an EMBL/GenBank/DDBJ whole genome shotgun (WGS) entry which is preliminary data.</text>
</comment>
<dbReference type="Pfam" id="PF14543">
    <property type="entry name" value="TAXi_N"/>
    <property type="match status" value="1"/>
</dbReference>
<dbReference type="PANTHER" id="PTHR47965">
    <property type="entry name" value="ASPARTYL PROTEASE-RELATED"/>
    <property type="match status" value="1"/>
</dbReference>
<dbReference type="InterPro" id="IPR032861">
    <property type="entry name" value="TAXi_N"/>
</dbReference>
<sequence>MLRAKCPQFMSYYTHYKEKRGKPNIMFIPLSRSTSVMMASSYWTACFSFMLFLFISPAFGASPTALVAPIQLDAATSLYTMKLAPPSPSGSSPLMLDLDNSNLWVDCVDPAPYSSPTFKPLLCEETAACAAARSCTSNICGPSSCYDTCSVVVPYPACNNYTCVSWASISAIKWTMDTAVWRDTIAFPSTDGRRVLSKVTIPEFAFLCTDKTLLKGGEGKLPPGVVGGAGLSRAAIALPSQISSKVPSISRKFAYCLSSSASRPGVIFFGDGPYVFHPDVELSGLLRYTPLINFSKEADSYFIQVISLSVAGVPLPIDSSLLTIKRNKTSRTYMGGTRFSSSVPYTQLTPAIYSHLISEFEKAAVARGIKKTHPVSPFDLCFDASTVSLSTAGYNVPQINMTLKGKGKSKTEIWQISAANTLTLVNRDVYCLAFQPTDEYESRSIIIGTYQQQEAFFQFDLAANRLGFVSSLALRRTSCSNFSFS</sequence>
<dbReference type="Gene3D" id="2.40.70.10">
    <property type="entry name" value="Acid Proteases"/>
    <property type="match status" value="2"/>
</dbReference>
<reference evidence="3" key="1">
    <citation type="submission" date="2021-08" db="EMBL/GenBank/DDBJ databases">
        <title>WGS assembly of Ceratopteris richardii.</title>
        <authorList>
            <person name="Marchant D.B."/>
            <person name="Chen G."/>
            <person name="Jenkins J."/>
            <person name="Shu S."/>
            <person name="Leebens-Mack J."/>
            <person name="Grimwood J."/>
            <person name="Schmutz J."/>
            <person name="Soltis P."/>
            <person name="Soltis D."/>
            <person name="Chen Z.-H."/>
        </authorList>
    </citation>
    <scope>NUCLEOTIDE SEQUENCE</scope>
    <source>
        <strain evidence="3">Whitten #5841</strain>
        <tissue evidence="3">Leaf</tissue>
    </source>
</reference>
<gene>
    <name evidence="3" type="ORF">KP509_15G063800</name>
</gene>
<dbReference type="InterPro" id="IPR032799">
    <property type="entry name" value="TAXi_C"/>
</dbReference>
<proteinExistence type="inferred from homology"/>
<dbReference type="InterPro" id="IPR033121">
    <property type="entry name" value="PEPTIDASE_A1"/>
</dbReference>
<dbReference type="AlphaFoldDB" id="A0A8T2T600"/>
<dbReference type="GO" id="GO:0004190">
    <property type="term" value="F:aspartic-type endopeptidase activity"/>
    <property type="evidence" value="ECO:0007669"/>
    <property type="project" value="InterPro"/>
</dbReference>
<dbReference type="InterPro" id="IPR021109">
    <property type="entry name" value="Peptidase_aspartic_dom_sf"/>
</dbReference>
<evidence type="ECO:0000256" key="1">
    <source>
        <dbReference type="ARBA" id="ARBA00007447"/>
    </source>
</evidence>
<organism evidence="3 4">
    <name type="scientific">Ceratopteris richardii</name>
    <name type="common">Triangle waterfern</name>
    <dbReference type="NCBI Taxonomy" id="49495"/>
    <lineage>
        <taxon>Eukaryota</taxon>
        <taxon>Viridiplantae</taxon>
        <taxon>Streptophyta</taxon>
        <taxon>Embryophyta</taxon>
        <taxon>Tracheophyta</taxon>
        <taxon>Polypodiopsida</taxon>
        <taxon>Polypodiidae</taxon>
        <taxon>Polypodiales</taxon>
        <taxon>Pteridineae</taxon>
        <taxon>Pteridaceae</taxon>
        <taxon>Parkerioideae</taxon>
        <taxon>Ceratopteris</taxon>
    </lineage>
</organism>
<dbReference type="EMBL" id="CM035420">
    <property type="protein sequence ID" value="KAH7405286.1"/>
    <property type="molecule type" value="Genomic_DNA"/>
</dbReference>
<dbReference type="SUPFAM" id="SSF50630">
    <property type="entry name" value="Acid proteases"/>
    <property type="match status" value="1"/>
</dbReference>
<keyword evidence="4" id="KW-1185">Reference proteome</keyword>
<dbReference type="OrthoDB" id="1904546at2759"/>
<protein>
    <recommendedName>
        <fullName evidence="2">Peptidase A1 domain-containing protein</fullName>
    </recommendedName>
</protein>
<name>A0A8T2T600_CERRI</name>
<evidence type="ECO:0000259" key="2">
    <source>
        <dbReference type="PROSITE" id="PS51767"/>
    </source>
</evidence>
<dbReference type="Proteomes" id="UP000825935">
    <property type="component" value="Chromosome 15"/>
</dbReference>
<dbReference type="PROSITE" id="PS51767">
    <property type="entry name" value="PEPTIDASE_A1"/>
    <property type="match status" value="1"/>
</dbReference>
<accession>A0A8T2T600</accession>
<dbReference type="GO" id="GO:0006508">
    <property type="term" value="P:proteolysis"/>
    <property type="evidence" value="ECO:0007669"/>
    <property type="project" value="InterPro"/>
</dbReference>
<evidence type="ECO:0000313" key="4">
    <source>
        <dbReference type="Proteomes" id="UP000825935"/>
    </source>
</evidence>
<feature type="domain" description="Peptidase A1" evidence="2">
    <location>
        <begin position="79"/>
        <end position="469"/>
    </location>
</feature>
<comment type="similarity">
    <text evidence="1">Belongs to the peptidase A1 family.</text>
</comment>
<dbReference type="PANTHER" id="PTHR47965:SF63">
    <property type="entry name" value="OS01G0937200 PROTEIN"/>
    <property type="match status" value="1"/>
</dbReference>
<dbReference type="Pfam" id="PF14541">
    <property type="entry name" value="TAXi_C"/>
    <property type="match status" value="1"/>
</dbReference>
<evidence type="ECO:0000313" key="3">
    <source>
        <dbReference type="EMBL" id="KAH7405286.1"/>
    </source>
</evidence>
<dbReference type="OMA" id="AITYPHY"/>